<accession>A0ABT6FIQ3</accession>
<gene>
    <name evidence="1" type="ORF">PZE19_26745</name>
</gene>
<name>A0ABT6FIQ3_9BACT</name>
<evidence type="ECO:0000313" key="2">
    <source>
        <dbReference type="Proteomes" id="UP001216907"/>
    </source>
</evidence>
<dbReference type="RefSeq" id="WP_277863657.1">
    <property type="nucleotide sequence ID" value="NZ_JARRAG010000002.1"/>
</dbReference>
<reference evidence="1 2" key="1">
    <citation type="submission" date="2023-03" db="EMBL/GenBank/DDBJ databases">
        <title>Paludisphaera mucosa sp. nov. a novel planctomycete from northern fen.</title>
        <authorList>
            <person name="Ivanova A."/>
        </authorList>
    </citation>
    <scope>NUCLEOTIDE SEQUENCE [LARGE SCALE GENOMIC DNA]</scope>
    <source>
        <strain evidence="1 2">Pla2</strain>
    </source>
</reference>
<keyword evidence="2" id="KW-1185">Reference proteome</keyword>
<dbReference type="Proteomes" id="UP001216907">
    <property type="component" value="Unassembled WGS sequence"/>
</dbReference>
<sequence length="584" mass="61351">MLAQISTWLLFATLGQAPAETAASWLKAVPGDVDLVVRSRGVESTSGDLTDMIKAMSPRAAETAAPALAQLLDQARGQYGDDAVKTPWVGVVRAVPPAPGGVMPFAVLMLTDDYRGVLAKVAAGKELALKPQDGGFDAFEAPHGDGSWYAVKGAGFAAFGPDRDLIAAIAKPGETSLGAILTPAAARPLLTGDLGVFVNVARLAKRYADQIAQARQAFMAALDQGAQRMPNGANMDAVKDMYGAFFDALDGAETLTLGLDFAAAGLDVAGRLDLKPGADAAKPVAVDQGGAAELGGLASDAAFYVYMNMPASSIEKLQNLSLRMVDPSGKLGPAMARAMEQFHGLGQIETLGTASFEGGMRAFNVINAADPKAYIAAVQAMLSAMKEADGPLNFYKEVKVEPDAQNHQGISFTHVVAVFDQEKLAKFAAGNGGGAAGIKTMFSGDSLSYWIGTDGKRVIQVTTPTWDQARAQIDRHLKAESTVGAVPAFQAVRSALADRANFLMILNAQGFVRMVASQLAASLNKPELKELAGVPPEPAFFGFSWTLKEPTGHEFRISLPSPVVPVFEKGMLPVFQSMQPKPQP</sequence>
<comment type="caution">
    <text evidence="1">The sequence shown here is derived from an EMBL/GenBank/DDBJ whole genome shotgun (WGS) entry which is preliminary data.</text>
</comment>
<dbReference type="EMBL" id="JARRAG010000002">
    <property type="protein sequence ID" value="MDG3007376.1"/>
    <property type="molecule type" value="Genomic_DNA"/>
</dbReference>
<evidence type="ECO:0000313" key="1">
    <source>
        <dbReference type="EMBL" id="MDG3007376.1"/>
    </source>
</evidence>
<protein>
    <recommendedName>
        <fullName evidence="3">DUF3352 domain-containing protein</fullName>
    </recommendedName>
</protein>
<proteinExistence type="predicted"/>
<evidence type="ECO:0008006" key="3">
    <source>
        <dbReference type="Google" id="ProtNLM"/>
    </source>
</evidence>
<organism evidence="1 2">
    <name type="scientific">Paludisphaera mucosa</name>
    <dbReference type="NCBI Taxonomy" id="3030827"/>
    <lineage>
        <taxon>Bacteria</taxon>
        <taxon>Pseudomonadati</taxon>
        <taxon>Planctomycetota</taxon>
        <taxon>Planctomycetia</taxon>
        <taxon>Isosphaerales</taxon>
        <taxon>Isosphaeraceae</taxon>
        <taxon>Paludisphaera</taxon>
    </lineage>
</organism>